<reference evidence="1 2" key="1">
    <citation type="journal article" date="2024" name="Nat. Commun.">
        <title>Phylogenomics reveals the evolutionary origins of lichenization in chlorophyte algae.</title>
        <authorList>
            <person name="Puginier C."/>
            <person name="Libourel C."/>
            <person name="Otte J."/>
            <person name="Skaloud P."/>
            <person name="Haon M."/>
            <person name="Grisel S."/>
            <person name="Petersen M."/>
            <person name="Berrin J.G."/>
            <person name="Delaux P.M."/>
            <person name="Dal Grande F."/>
            <person name="Keller J."/>
        </authorList>
    </citation>
    <scope>NUCLEOTIDE SEQUENCE [LARGE SCALE GENOMIC DNA]</scope>
    <source>
        <strain evidence="1 2">SAG 2043</strain>
    </source>
</reference>
<protein>
    <submittedName>
        <fullName evidence="1">Uncharacterized protein</fullName>
    </submittedName>
</protein>
<organism evidence="1 2">
    <name type="scientific">[Myrmecia] bisecta</name>
    <dbReference type="NCBI Taxonomy" id="41462"/>
    <lineage>
        <taxon>Eukaryota</taxon>
        <taxon>Viridiplantae</taxon>
        <taxon>Chlorophyta</taxon>
        <taxon>core chlorophytes</taxon>
        <taxon>Trebouxiophyceae</taxon>
        <taxon>Trebouxiales</taxon>
        <taxon>Trebouxiaceae</taxon>
        <taxon>Myrmecia</taxon>
    </lineage>
</organism>
<dbReference type="EMBL" id="JALJOR010000012">
    <property type="protein sequence ID" value="KAK9807771.1"/>
    <property type="molecule type" value="Genomic_DNA"/>
</dbReference>
<sequence length="240" mass="26591">MLKTARACRTFLVKASPPDQQSQMFRDSALCGELSEQASMQALLRGCRPTPLAAALQRSSLAQPSSAVGQDLTAPATYRCQHTLSLDDLLYGNRSLLEKLVRGEELTVEDVNWDGLPVPAQLIDGILMFRQFPTKFSHSQLVSRLFRFFHNVPGWDFYTGVSVPSKIVAARICISKRKVEACALQRDQGGNDLKNVYQLIRAEKPSSAIVHIPPFEHHPLDMAEVLPKLVSSDCRSGLKS</sequence>
<dbReference type="AlphaFoldDB" id="A0AAW1PE76"/>
<gene>
    <name evidence="1" type="ORF">WJX72_008779</name>
</gene>
<evidence type="ECO:0000313" key="1">
    <source>
        <dbReference type="EMBL" id="KAK9807771.1"/>
    </source>
</evidence>
<proteinExistence type="predicted"/>
<accession>A0AAW1PE76</accession>
<comment type="caution">
    <text evidence="1">The sequence shown here is derived from an EMBL/GenBank/DDBJ whole genome shotgun (WGS) entry which is preliminary data.</text>
</comment>
<name>A0AAW1PE76_9CHLO</name>
<keyword evidence="2" id="KW-1185">Reference proteome</keyword>
<evidence type="ECO:0000313" key="2">
    <source>
        <dbReference type="Proteomes" id="UP001489004"/>
    </source>
</evidence>
<dbReference type="Proteomes" id="UP001489004">
    <property type="component" value="Unassembled WGS sequence"/>
</dbReference>